<feature type="region of interest" description="Disordered" evidence="1">
    <location>
        <begin position="1"/>
        <end position="20"/>
    </location>
</feature>
<evidence type="ECO:0000256" key="1">
    <source>
        <dbReference type="SAM" id="MobiDB-lite"/>
    </source>
</evidence>
<dbReference type="AlphaFoldDB" id="A0A3R7PV12"/>
<proteinExistence type="predicted"/>
<feature type="compositionally biased region" description="Low complexity" evidence="1">
    <location>
        <begin position="661"/>
        <end position="708"/>
    </location>
</feature>
<dbReference type="Proteomes" id="UP000283509">
    <property type="component" value="Unassembled WGS sequence"/>
</dbReference>
<keyword evidence="3" id="KW-1185">Reference proteome</keyword>
<feature type="region of interest" description="Disordered" evidence="1">
    <location>
        <begin position="725"/>
        <end position="764"/>
    </location>
</feature>
<feature type="region of interest" description="Disordered" evidence="1">
    <location>
        <begin position="626"/>
        <end position="708"/>
    </location>
</feature>
<organism evidence="2 3">
    <name type="scientific">Penaeus vannamei</name>
    <name type="common">Whiteleg shrimp</name>
    <name type="synonym">Litopenaeus vannamei</name>
    <dbReference type="NCBI Taxonomy" id="6689"/>
    <lineage>
        <taxon>Eukaryota</taxon>
        <taxon>Metazoa</taxon>
        <taxon>Ecdysozoa</taxon>
        <taxon>Arthropoda</taxon>
        <taxon>Crustacea</taxon>
        <taxon>Multicrustacea</taxon>
        <taxon>Malacostraca</taxon>
        <taxon>Eumalacostraca</taxon>
        <taxon>Eucarida</taxon>
        <taxon>Decapoda</taxon>
        <taxon>Dendrobranchiata</taxon>
        <taxon>Penaeoidea</taxon>
        <taxon>Penaeidae</taxon>
        <taxon>Penaeus</taxon>
    </lineage>
</organism>
<evidence type="ECO:0000313" key="3">
    <source>
        <dbReference type="Proteomes" id="UP000283509"/>
    </source>
</evidence>
<evidence type="ECO:0000313" key="2">
    <source>
        <dbReference type="EMBL" id="ROT83415.1"/>
    </source>
</evidence>
<comment type="caution">
    <text evidence="2">The sequence shown here is derived from an EMBL/GenBank/DDBJ whole genome shotgun (WGS) entry which is preliminary data.</text>
</comment>
<gene>
    <name evidence="2" type="ORF">C7M84_023420</name>
</gene>
<reference evidence="2 3" key="2">
    <citation type="submission" date="2019-01" db="EMBL/GenBank/DDBJ databases">
        <title>The decoding of complex shrimp genome reveals the adaptation for benthos swimmer, frequently molting mechanism and breeding impact on genome.</title>
        <authorList>
            <person name="Sun Y."/>
            <person name="Gao Y."/>
            <person name="Yu Y."/>
        </authorList>
    </citation>
    <scope>NUCLEOTIDE SEQUENCE [LARGE SCALE GENOMIC DNA]</scope>
    <source>
        <tissue evidence="2">Muscle</tissue>
    </source>
</reference>
<feature type="compositionally biased region" description="Low complexity" evidence="1">
    <location>
        <begin position="626"/>
        <end position="651"/>
    </location>
</feature>
<protein>
    <recommendedName>
        <fullName evidence="4">Receptor ligand binding region domain-containing protein</fullName>
    </recommendedName>
</protein>
<accession>A0A3R7PV12</accession>
<feature type="compositionally biased region" description="Basic residues" evidence="1">
    <location>
        <begin position="732"/>
        <end position="759"/>
    </location>
</feature>
<reference evidence="2 3" key="1">
    <citation type="submission" date="2018-04" db="EMBL/GenBank/DDBJ databases">
        <authorList>
            <person name="Zhang X."/>
            <person name="Yuan J."/>
            <person name="Li F."/>
            <person name="Xiang J."/>
        </authorList>
    </citation>
    <scope>NUCLEOTIDE SEQUENCE [LARGE SCALE GENOMIC DNA]</scope>
    <source>
        <tissue evidence="2">Muscle</tissue>
    </source>
</reference>
<sequence>MPLRSHPHTDPLPRRPTFLTTRPPGHFRRVVKITCGFSLLLVLYQPPSFTPSSFRLPEDGQDEQLVADDAEGGHLQRWAVRVSAGVIGLLLMAAAGMLLRAVDHRYPASRLWAASSGAKLSIGVLLTDTPLDKDLLRAALRAAREQHSASARLSDIHVKQAQTHGTALGAIDAFKKLWNEGVKIFLIGGENSDILRALCKHIESSGHAGLLVSPEAMVSRDVCPCLVSLSPAQEAVVVVEAGRFLEAKVSHVVPVVTTSEAGQLTHLVEAAEARNLSVTPAVLLDPQHISLAQLKERLAEYPNAGVWISLGSDLPHLFAEMSYLVCGRLVMIHAHAAQRARLLRHPLAREAAEKCGVCSAAWAGSTRVDTSARRRLLDDLQPEDPLFASLAYDITGLALAALTVGRDASLPELRAQLLNHDSLNGVTGSMKDGRRSGWVARLRLVAQRLVGWAVLQDTPWLLEGSTQVASEDEGPWATVQETHAPTHMVTQEEILDIINRGRCNRSARVEVTAHDPLTHRAVTTSWSPAEAPYLLLIPNGSPNGFTIKAWCHERDGIPSIEVGCHGASKHSEALVCAFATMDRGRRVVRSILTKHVFPFRRQQYHRQKAYQEQINRRQDYYQLQGQQHYEQHGQQQGYHEQQQQGYHEQQQPATTATAGYTSSNSRATTSSNSRATTSSSSRATTSSNSRATTSSNSRATTSSNGKVMSISITRTNSISIKIINSHNISNKTTRKTKRNSTNRKRKNRKNRRSKTRPKCKQTVPSAAVLSAKLSRN</sequence>
<evidence type="ECO:0008006" key="4">
    <source>
        <dbReference type="Google" id="ProtNLM"/>
    </source>
</evidence>
<dbReference type="OrthoDB" id="10012363at2759"/>
<name>A0A3R7PV12_PENVA</name>
<dbReference type="EMBL" id="QCYY01000688">
    <property type="protein sequence ID" value="ROT83415.1"/>
    <property type="molecule type" value="Genomic_DNA"/>
</dbReference>